<gene>
    <name evidence="4" type="ORF">MACK_002825</name>
</gene>
<evidence type="ECO:0000313" key="5">
    <source>
        <dbReference type="Proteomes" id="UP000244811"/>
    </source>
</evidence>
<protein>
    <recommendedName>
        <fullName evidence="6">OST-HTH associated domain-containing protein</fullName>
    </recommendedName>
</protein>
<evidence type="ECO:0000259" key="2">
    <source>
        <dbReference type="Pfam" id="PF14418"/>
    </source>
</evidence>
<name>A0A976ME29_THEOR</name>
<feature type="region of interest" description="Disordered" evidence="1">
    <location>
        <begin position="659"/>
        <end position="698"/>
    </location>
</feature>
<proteinExistence type="predicted"/>
<evidence type="ECO:0008006" key="6">
    <source>
        <dbReference type="Google" id="ProtNLM"/>
    </source>
</evidence>
<accession>A0A976ME29</accession>
<feature type="domain" description="OST-HTH associated" evidence="2">
    <location>
        <begin position="587"/>
        <end position="650"/>
    </location>
</feature>
<sequence length="698" mass="78401">MDLSEVISTHCQRYFDNQPLSPNAWSPSWRDYQPNLVECSNEEYMPEDLFDYYILVESLINADSDSSASSQVGVSSSSGSSEDDFGKHLADILNSLKFQHSVDAGSKSSAPGGSVKNINWADFETSYFAKVQSRHSANPNKDSKPDLLSQLRSDWNLKPNVTSKTNILELDYKDSELYKECKQCSGKLSNASWSTKSSPSHSNDFTHNFGNGKTSALPRMLDGVETRLNSSRGSDKSTNRTNLAGNIPPVNHNSFNVVNDFKTSLNGFSDSLSGFGYSGMGSNVIVDNKLMNSKAINGTKGFNNSLVNGYNGVNGFKVNGTARNMGFNNYSPIKSKHVNGNLGKKGNAHAFRNQLINQALNRQMLNNQFLNSQVTANQMMGNMNLYNAPAFNAAYRNVAYTGDYFVNGYYVNPNAYVHPDFVNSPGYVHNGYYDNYRYARPGKPVSKAHYHYKPFKSRPIRKKRGKHDFYAAPSLKGAEFDRATEYLRQTLLSLYRDQIMPVYFNVRGRFLEFNKDEIAPEHIIDICIRKPDVFNVISNGSLNETYIYLVDEPKWFIGWVDRNDLTDLYSTDVWEQFFDFIKGYKDEEGNEQFPGSIYGMSKVMRNLKLPFIEGMSLGTICHIIQLAIRLKNFLFYEVKALKPTEMVKNNKFCDIVNSLPKVDPGKAPSDSKDKASPRTNKSAGSSEKTGLKRVNSGV</sequence>
<dbReference type="AlphaFoldDB" id="A0A976ME29"/>
<dbReference type="Proteomes" id="UP000244811">
    <property type="component" value="Chromosome 4"/>
</dbReference>
<evidence type="ECO:0000313" key="4">
    <source>
        <dbReference type="EMBL" id="UKK02729.1"/>
    </source>
</evidence>
<dbReference type="InterPro" id="IPR056022">
    <property type="entry name" value="DUF7602"/>
</dbReference>
<dbReference type="Pfam" id="PF14418">
    <property type="entry name" value="OHA"/>
    <property type="match status" value="1"/>
</dbReference>
<evidence type="ECO:0000256" key="1">
    <source>
        <dbReference type="SAM" id="MobiDB-lite"/>
    </source>
</evidence>
<dbReference type="InterPro" id="IPR025677">
    <property type="entry name" value="OST-HTH-assoc_dom"/>
</dbReference>
<feature type="region of interest" description="Disordered" evidence="1">
    <location>
        <begin position="189"/>
        <end position="247"/>
    </location>
</feature>
<feature type="domain" description="DUF7602" evidence="3">
    <location>
        <begin position="485"/>
        <end position="558"/>
    </location>
</feature>
<dbReference type="Pfam" id="PF24549">
    <property type="entry name" value="DUF7602"/>
    <property type="match status" value="1"/>
</dbReference>
<reference evidence="4" key="1">
    <citation type="submission" date="2022-07" db="EMBL/GenBank/DDBJ databases">
        <title>Evaluation of T. orientalis genome assembly methods using nanopore sequencing and analysis of variation between genomes.</title>
        <authorList>
            <person name="Yam J."/>
            <person name="Micallef M.L."/>
            <person name="Liu M."/>
            <person name="Djordjevic S.P."/>
            <person name="Bogema D.R."/>
            <person name="Jenkins C."/>
        </authorList>
    </citation>
    <scope>NUCLEOTIDE SEQUENCE</scope>
    <source>
        <strain evidence="4">Goon Nure</strain>
    </source>
</reference>
<organism evidence="4 5">
    <name type="scientific">Theileria orientalis</name>
    <dbReference type="NCBI Taxonomy" id="68886"/>
    <lineage>
        <taxon>Eukaryota</taxon>
        <taxon>Sar</taxon>
        <taxon>Alveolata</taxon>
        <taxon>Apicomplexa</taxon>
        <taxon>Aconoidasida</taxon>
        <taxon>Piroplasmida</taxon>
        <taxon>Theileriidae</taxon>
        <taxon>Theileria</taxon>
    </lineage>
</organism>
<dbReference type="EMBL" id="CP056072">
    <property type="protein sequence ID" value="UKK02729.1"/>
    <property type="molecule type" value="Genomic_DNA"/>
</dbReference>
<feature type="compositionally biased region" description="Polar residues" evidence="1">
    <location>
        <begin position="189"/>
        <end position="214"/>
    </location>
</feature>
<feature type="compositionally biased region" description="Polar residues" evidence="1">
    <location>
        <begin position="677"/>
        <end position="688"/>
    </location>
</feature>
<evidence type="ECO:0000259" key="3">
    <source>
        <dbReference type="Pfam" id="PF24549"/>
    </source>
</evidence>